<feature type="domain" description="RNA polymerase Rpb2" evidence="12">
    <location>
        <begin position="374"/>
        <end position="413"/>
    </location>
</feature>
<comment type="similarity">
    <text evidence="6 7">Belongs to the RNA polymerase beta chain family.</text>
</comment>
<comment type="subunit">
    <text evidence="6 8">The RNAP catalytic core consists of 2 alpha, 1 beta, 1 beta' and 1 omega subunit. When a sigma factor is associated with the core the holoenzyme is formed, which can initiate transcription.</text>
</comment>
<feature type="domain" description="DNA-directed RNA polymerase beta subunit external 1" evidence="15">
    <location>
        <begin position="550"/>
        <end position="617"/>
    </location>
</feature>
<evidence type="ECO:0000256" key="8">
    <source>
        <dbReference type="RuleBase" id="RU363031"/>
    </source>
</evidence>
<dbReference type="InterPro" id="IPR037034">
    <property type="entry name" value="RNA_pol_Rpb2_2_sf"/>
</dbReference>
<dbReference type="InterPro" id="IPR010243">
    <property type="entry name" value="RNA_pol_bsu_bac"/>
</dbReference>
<feature type="domain" description="RNA polymerase Rpb2" evidence="12">
    <location>
        <begin position="140"/>
        <end position="289"/>
    </location>
</feature>
<dbReference type="Gene3D" id="3.90.1100.10">
    <property type="match status" value="1"/>
</dbReference>
<dbReference type="Pfam" id="PF04561">
    <property type="entry name" value="RNA_pol_Rpb2_2"/>
    <property type="match status" value="2"/>
</dbReference>
<dbReference type="Gene3D" id="3.90.1800.10">
    <property type="entry name" value="RNA polymerase alpha subunit dimerisation domain"/>
    <property type="match status" value="1"/>
</dbReference>
<evidence type="ECO:0000259" key="10">
    <source>
        <dbReference type="Pfam" id="PF00562"/>
    </source>
</evidence>
<dbReference type="NCBIfam" id="TIGR02013">
    <property type="entry name" value="rpoB"/>
    <property type="match status" value="1"/>
</dbReference>
<comment type="function">
    <text evidence="6 8">DNA-dependent RNA polymerase catalyzes the transcription of DNA into RNA using the four ribonucleoside triphosphates as substrates.</text>
</comment>
<evidence type="ECO:0000313" key="16">
    <source>
        <dbReference type="EMBL" id="GAA0470071.1"/>
    </source>
</evidence>
<dbReference type="InterPro" id="IPR007121">
    <property type="entry name" value="RNA_pol_bsu_CS"/>
</dbReference>
<proteinExistence type="inferred from homology"/>
<evidence type="ECO:0000259" key="11">
    <source>
        <dbReference type="Pfam" id="PF04560"/>
    </source>
</evidence>
<evidence type="ECO:0000256" key="7">
    <source>
        <dbReference type="RuleBase" id="RU000434"/>
    </source>
</evidence>
<dbReference type="Gene3D" id="3.90.1110.10">
    <property type="entry name" value="RNA polymerase Rpb2, domain 2"/>
    <property type="match status" value="1"/>
</dbReference>
<evidence type="ECO:0000259" key="13">
    <source>
        <dbReference type="Pfam" id="PF04563"/>
    </source>
</evidence>
<evidence type="ECO:0000259" key="12">
    <source>
        <dbReference type="Pfam" id="PF04561"/>
    </source>
</evidence>
<dbReference type="CDD" id="cd00653">
    <property type="entry name" value="RNA_pol_B_RPB2"/>
    <property type="match status" value="1"/>
</dbReference>
<dbReference type="HAMAP" id="MF_01321">
    <property type="entry name" value="RNApol_bact_RpoB"/>
    <property type="match status" value="1"/>
</dbReference>
<evidence type="ECO:0000256" key="9">
    <source>
        <dbReference type="SAM" id="MobiDB-lite"/>
    </source>
</evidence>
<dbReference type="InterPro" id="IPR019462">
    <property type="entry name" value="DNA-dir_RNA_pol_bsu_external_1"/>
</dbReference>
<dbReference type="InterPro" id="IPR007645">
    <property type="entry name" value="RNA_pol_Rpb2_3"/>
</dbReference>
<evidence type="ECO:0000256" key="4">
    <source>
        <dbReference type="ARBA" id="ARBA00023163"/>
    </source>
</evidence>
<gene>
    <name evidence="6 16" type="primary">rpoB</name>
    <name evidence="16" type="ORF">GCM10008935_27430</name>
</gene>
<evidence type="ECO:0000256" key="2">
    <source>
        <dbReference type="ARBA" id="ARBA00022679"/>
    </source>
</evidence>
<dbReference type="EC" id="2.7.7.6" evidence="6 8"/>
<dbReference type="InterPro" id="IPR007641">
    <property type="entry name" value="RNA_pol_Rpb2_7"/>
</dbReference>
<dbReference type="Pfam" id="PF00562">
    <property type="entry name" value="RNA_pol_Rpb2_6"/>
    <property type="match status" value="1"/>
</dbReference>
<dbReference type="PROSITE" id="PS01166">
    <property type="entry name" value="RNA_POL_BETA"/>
    <property type="match status" value="1"/>
</dbReference>
<keyword evidence="3 6" id="KW-0548">Nucleotidyltransferase</keyword>
<dbReference type="RefSeq" id="WP_343784494.1">
    <property type="nucleotide sequence ID" value="NZ_BAAACZ010000028.1"/>
</dbReference>
<protein>
    <recommendedName>
        <fullName evidence="6 8">DNA-directed RNA polymerase subunit beta</fullName>
        <shortName evidence="6">RNAP subunit beta</shortName>
        <ecNumber evidence="6 8">2.7.7.6</ecNumber>
    </recommendedName>
    <alternativeName>
        <fullName evidence="6">RNA polymerase subunit beta</fullName>
    </alternativeName>
    <alternativeName>
        <fullName evidence="6">Transcriptase subunit beta</fullName>
    </alternativeName>
</protein>
<dbReference type="SUPFAM" id="SSF64484">
    <property type="entry name" value="beta and beta-prime subunits of DNA dependent RNA-polymerase"/>
    <property type="match status" value="1"/>
</dbReference>
<dbReference type="InterPro" id="IPR042107">
    <property type="entry name" value="DNA-dir_RNA_pol_bsu_ext_1_sf"/>
</dbReference>
<feature type="domain" description="DNA-directed RNA polymerase subunit 2 hybrid-binding" evidence="10">
    <location>
        <begin position="679"/>
        <end position="1072"/>
    </location>
</feature>
<dbReference type="Gene3D" id="2.40.270.10">
    <property type="entry name" value="DNA-directed RNA polymerase, subunit 2, domain 6"/>
    <property type="match status" value="1"/>
</dbReference>
<dbReference type="Gene3D" id="2.40.50.150">
    <property type="match status" value="1"/>
</dbReference>
<dbReference type="InterPro" id="IPR007644">
    <property type="entry name" value="RNA_pol_bsu_protrusion"/>
</dbReference>
<feature type="domain" description="RNA polymerase Rpb2" evidence="14">
    <location>
        <begin position="472"/>
        <end position="540"/>
    </location>
</feature>
<evidence type="ECO:0000256" key="6">
    <source>
        <dbReference type="HAMAP-Rule" id="MF_01321"/>
    </source>
</evidence>
<dbReference type="Proteomes" id="UP001500740">
    <property type="component" value="Unassembled WGS sequence"/>
</dbReference>
<dbReference type="Pfam" id="PF10385">
    <property type="entry name" value="RNA_pol_Rpb2_45"/>
    <property type="match status" value="1"/>
</dbReference>
<dbReference type="Pfam" id="PF04560">
    <property type="entry name" value="RNA_pol_Rpb2_7"/>
    <property type="match status" value="1"/>
</dbReference>
<evidence type="ECO:0000259" key="15">
    <source>
        <dbReference type="Pfam" id="PF10385"/>
    </source>
</evidence>
<dbReference type="GO" id="GO:0000428">
    <property type="term" value="C:DNA-directed RNA polymerase complex"/>
    <property type="evidence" value="ECO:0007669"/>
    <property type="project" value="UniProtKB-KW"/>
</dbReference>
<evidence type="ECO:0000259" key="14">
    <source>
        <dbReference type="Pfam" id="PF04565"/>
    </source>
</evidence>
<feature type="region of interest" description="Disordered" evidence="9">
    <location>
        <begin position="1152"/>
        <end position="1184"/>
    </location>
</feature>
<keyword evidence="17" id="KW-1185">Reference proteome</keyword>
<evidence type="ECO:0000256" key="3">
    <source>
        <dbReference type="ARBA" id="ARBA00022695"/>
    </source>
</evidence>
<evidence type="ECO:0000256" key="1">
    <source>
        <dbReference type="ARBA" id="ARBA00022478"/>
    </source>
</evidence>
<keyword evidence="1 6" id="KW-0240">DNA-directed RNA polymerase</keyword>
<feature type="domain" description="RNA polymerase Rpb2" evidence="11">
    <location>
        <begin position="1074"/>
        <end position="1149"/>
    </location>
</feature>
<evidence type="ECO:0000313" key="17">
    <source>
        <dbReference type="Proteomes" id="UP001500740"/>
    </source>
</evidence>
<dbReference type="InterPro" id="IPR007642">
    <property type="entry name" value="RNA_pol_Rpb2_2"/>
</dbReference>
<dbReference type="InterPro" id="IPR007120">
    <property type="entry name" value="DNA-dir_RNAP_su2_dom"/>
</dbReference>
<name>A0ABN1A8A6_9BACI</name>
<keyword evidence="4 6" id="KW-0804">Transcription</keyword>
<organism evidence="16 17">
    <name type="scientific">Alkalibacillus silvisoli</name>
    <dbReference type="NCBI Taxonomy" id="392823"/>
    <lineage>
        <taxon>Bacteria</taxon>
        <taxon>Bacillati</taxon>
        <taxon>Bacillota</taxon>
        <taxon>Bacilli</taxon>
        <taxon>Bacillales</taxon>
        <taxon>Bacillaceae</taxon>
        <taxon>Alkalibacillus</taxon>
    </lineage>
</organism>
<comment type="catalytic activity">
    <reaction evidence="5 6 8">
        <text>RNA(n) + a ribonucleoside 5'-triphosphate = RNA(n+1) + diphosphate</text>
        <dbReference type="Rhea" id="RHEA:21248"/>
        <dbReference type="Rhea" id="RHEA-COMP:14527"/>
        <dbReference type="Rhea" id="RHEA-COMP:17342"/>
        <dbReference type="ChEBI" id="CHEBI:33019"/>
        <dbReference type="ChEBI" id="CHEBI:61557"/>
        <dbReference type="ChEBI" id="CHEBI:140395"/>
        <dbReference type="EC" id="2.7.7.6"/>
    </reaction>
</comment>
<dbReference type="Gene3D" id="2.30.150.10">
    <property type="entry name" value="DNA-directed RNA polymerase, beta subunit, external 1 domain"/>
    <property type="match status" value="1"/>
</dbReference>
<feature type="domain" description="RNA polymerase beta subunit protrusion" evidence="13">
    <location>
        <begin position="28"/>
        <end position="457"/>
    </location>
</feature>
<comment type="caution">
    <text evidence="16">The sequence shown here is derived from an EMBL/GenBank/DDBJ whole genome shotgun (WGS) entry which is preliminary data.</text>
</comment>
<dbReference type="Pfam" id="PF04565">
    <property type="entry name" value="RNA_pol_Rpb2_3"/>
    <property type="match status" value="1"/>
</dbReference>
<dbReference type="Gene3D" id="2.40.50.100">
    <property type="match status" value="1"/>
</dbReference>
<accession>A0ABN1A8A6</accession>
<evidence type="ECO:0000256" key="5">
    <source>
        <dbReference type="ARBA" id="ARBA00048552"/>
    </source>
</evidence>
<dbReference type="NCBIfam" id="NF001616">
    <property type="entry name" value="PRK00405.1"/>
    <property type="match status" value="1"/>
</dbReference>
<dbReference type="InterPro" id="IPR015712">
    <property type="entry name" value="DNA-dir_RNA_pol_su2"/>
</dbReference>
<dbReference type="InterPro" id="IPR014724">
    <property type="entry name" value="RNA_pol_RPB2_OB-fold"/>
</dbReference>
<keyword evidence="2 6" id="KW-0808">Transferase</keyword>
<dbReference type="PANTHER" id="PTHR20856">
    <property type="entry name" value="DNA-DIRECTED RNA POLYMERASE I SUBUNIT 2"/>
    <property type="match status" value="1"/>
</dbReference>
<dbReference type="Pfam" id="PF04563">
    <property type="entry name" value="RNA_pol_Rpb2_1"/>
    <property type="match status" value="1"/>
</dbReference>
<reference evidence="16 17" key="1">
    <citation type="journal article" date="2019" name="Int. J. Syst. Evol. Microbiol.">
        <title>The Global Catalogue of Microorganisms (GCM) 10K type strain sequencing project: providing services to taxonomists for standard genome sequencing and annotation.</title>
        <authorList>
            <consortium name="The Broad Institute Genomics Platform"/>
            <consortium name="The Broad Institute Genome Sequencing Center for Infectious Disease"/>
            <person name="Wu L."/>
            <person name="Ma J."/>
        </authorList>
    </citation>
    <scope>NUCLEOTIDE SEQUENCE [LARGE SCALE GENOMIC DNA]</scope>
    <source>
        <strain evidence="16 17">JCM 14193</strain>
    </source>
</reference>
<dbReference type="EMBL" id="BAAACZ010000028">
    <property type="protein sequence ID" value="GAA0470071.1"/>
    <property type="molecule type" value="Genomic_DNA"/>
</dbReference>
<feature type="compositionally biased region" description="Acidic residues" evidence="9">
    <location>
        <begin position="1152"/>
        <end position="1166"/>
    </location>
</feature>
<dbReference type="InterPro" id="IPR037033">
    <property type="entry name" value="DNA-dir_RNAP_su2_hyb_sf"/>
</dbReference>
<feature type="compositionally biased region" description="Basic and acidic residues" evidence="9">
    <location>
        <begin position="1175"/>
        <end position="1184"/>
    </location>
</feature>
<sequence length="1184" mass="132818">MTGQLVQYGRHRQRRSYARINEVQELPNLIEIQTASYKWFLDEGLREMFADISPVEDFTGNLSLEFVDYSLGEPKYPVGESKERDVTHNAPLRVKVRLLNKETGEVKEQEVFMGDFPLMTDTGTFIINGAERVIVSQLVRSPSVYFNEKIDKNGKHGYTATVIPSRGAWLEFETDAKDVVHVRIDRTRKLPITVLLRALGFSSDDEIIDLLGDNEYIRNTLEKDNTEDSEKALIEIYERLRPGEPPTAENAKSLLYSRFFDPKRYDLARVGRYKMNKKLHIKDRLFNQTLAETIADEETGEVIARKGDKLNRRLLDELIPYLEKSEEATGEKVIEPQDGVLDDPVKIQSVKIVDPTDADGEKTLNVISNGNVEEEVKHITYADIIASISYFFNILHTVGNTDDIDHLGNRRLRSVGELLQNQFRIGLSRMERVIRERMSIQDTESITPQQLINIRPVIASIKEFFGSSQLSQFMYQTNPLAELTHKRRLSALGPGGLTRERAGMEVRDVHYSHYGRMCPIETPEGPNIGLINSLSSYAKVNPFGFIETPYRKVDHDTGKVTGQTDYLTADEEDNYIVAQANARLNDDGTFVDEEVIARFRGENIVVSRDQIDYMDVSPKQVVSAATACIPFLENDDSNRALMGANMQRQAVPLIEPDSPIVGTGMEYVSGKDSGAAVVCQHEGIVEKVEAKEVHVRRIEMVDGKEVEGDLDRYRFQKFIRSNQGSCYNQKPIVSKGDRLEKGEVIADGPSMDQGELALGRNALVAFMTWDGYNYEDAVIMSDRLVKGDVFTSIHIEEFESEARDTKLGPEEITRDIPNVGEDALKNLDENGIIRVGAEVTDGDILVGKVTPKGMTELSAEERLLHAIFGEKAREVRDTSLRVPHGGGGIVHDVKAFNRVDGDELSPGVNKLVRVYIVQKRRISEGDKMAGRHGNKGVISRILPEEDMPFLPDGTPVDVMLNPLGVPSRMNIGQVLELHLGMAARELDIKVATPVFDGADEEDVWETMEEAGLPRDGKTVLYDGRTGDAFDNRVSVGVMYMIKLEHMVDDKLHARSTGPYSLVTQQPLGGKAQFGGQRFGEMEVWALEAYGAAYTLQELLTVKSDDVVGRVKTYEAIVKGENLPEPGVPESFRVLIKELQSLGMDVKMLTDDETEIDMRDLEDDEQSSDQLNVNIEKNEPEESTE</sequence>